<dbReference type="OrthoDB" id="3990906at2759"/>
<evidence type="ECO:0000259" key="7">
    <source>
        <dbReference type="SMART" id="SM00906"/>
    </source>
</evidence>
<evidence type="ECO:0000256" key="1">
    <source>
        <dbReference type="ARBA" id="ARBA00022833"/>
    </source>
</evidence>
<dbReference type="GO" id="GO:0006351">
    <property type="term" value="P:DNA-templated transcription"/>
    <property type="evidence" value="ECO:0007669"/>
    <property type="project" value="InterPro"/>
</dbReference>
<protein>
    <recommendedName>
        <fullName evidence="7">Xylanolytic transcriptional activator regulatory domain-containing protein</fullName>
    </recommendedName>
</protein>
<evidence type="ECO:0000256" key="6">
    <source>
        <dbReference type="SAM" id="MobiDB-lite"/>
    </source>
</evidence>
<dbReference type="PANTHER" id="PTHR47171:SF6">
    <property type="entry name" value="SPECIFIC TRANSCRIPTION FACTOR, PUTATIVE (AFU_ORTHOLOGUE AFUA_2G06130)-RELATED"/>
    <property type="match status" value="1"/>
</dbReference>
<dbReference type="Proteomes" id="UP000030651">
    <property type="component" value="Unassembled WGS sequence"/>
</dbReference>
<feature type="compositionally biased region" description="Polar residues" evidence="6">
    <location>
        <begin position="38"/>
        <end position="48"/>
    </location>
</feature>
<dbReference type="CDD" id="cd12148">
    <property type="entry name" value="fungal_TF_MHR"/>
    <property type="match status" value="1"/>
</dbReference>
<dbReference type="CDD" id="cd00067">
    <property type="entry name" value="GAL4"/>
    <property type="match status" value="1"/>
</dbReference>
<accession>W3XQS7</accession>
<dbReference type="GO" id="GO:0003677">
    <property type="term" value="F:DNA binding"/>
    <property type="evidence" value="ECO:0007669"/>
    <property type="project" value="UniProtKB-KW"/>
</dbReference>
<dbReference type="InterPro" id="IPR001138">
    <property type="entry name" value="Zn2Cys6_DnaBD"/>
</dbReference>
<dbReference type="EMBL" id="KI912109">
    <property type="protein sequence ID" value="ETS87867.1"/>
    <property type="molecule type" value="Genomic_DNA"/>
</dbReference>
<keyword evidence="5" id="KW-0539">Nucleus</keyword>
<dbReference type="GeneID" id="19266708"/>
<dbReference type="RefSeq" id="XP_007828467.1">
    <property type="nucleotide sequence ID" value="XM_007830276.1"/>
</dbReference>
<dbReference type="InterPro" id="IPR052073">
    <property type="entry name" value="Amide_Lactam_Regulators"/>
</dbReference>
<dbReference type="Pfam" id="PF04082">
    <property type="entry name" value="Fungal_trans"/>
    <property type="match status" value="1"/>
</dbReference>
<reference evidence="9" key="1">
    <citation type="journal article" date="2015" name="BMC Genomics">
        <title>Genomic and transcriptomic analysis of the endophytic fungus Pestalotiopsis fici reveals its lifestyle and high potential for synthesis of natural products.</title>
        <authorList>
            <person name="Wang X."/>
            <person name="Zhang X."/>
            <person name="Liu L."/>
            <person name="Xiang M."/>
            <person name="Wang W."/>
            <person name="Sun X."/>
            <person name="Che Y."/>
            <person name="Guo L."/>
            <person name="Liu G."/>
            <person name="Guo L."/>
            <person name="Wang C."/>
            <person name="Yin W.B."/>
            <person name="Stadler M."/>
            <person name="Zhang X."/>
            <person name="Liu X."/>
        </authorList>
    </citation>
    <scope>NUCLEOTIDE SEQUENCE [LARGE SCALE GENOMIC DNA]</scope>
    <source>
        <strain evidence="9">W106-1 / CGMCC3.15140</strain>
    </source>
</reference>
<keyword evidence="2" id="KW-0805">Transcription regulation</keyword>
<feature type="compositionally biased region" description="Polar residues" evidence="6">
    <location>
        <begin position="82"/>
        <end position="94"/>
    </location>
</feature>
<evidence type="ECO:0000256" key="4">
    <source>
        <dbReference type="ARBA" id="ARBA00023163"/>
    </source>
</evidence>
<dbReference type="STRING" id="1229662.W3XQS7"/>
<proteinExistence type="predicted"/>
<organism evidence="8 9">
    <name type="scientific">Pestalotiopsis fici (strain W106-1 / CGMCC3.15140)</name>
    <dbReference type="NCBI Taxonomy" id="1229662"/>
    <lineage>
        <taxon>Eukaryota</taxon>
        <taxon>Fungi</taxon>
        <taxon>Dikarya</taxon>
        <taxon>Ascomycota</taxon>
        <taxon>Pezizomycotina</taxon>
        <taxon>Sordariomycetes</taxon>
        <taxon>Xylariomycetidae</taxon>
        <taxon>Amphisphaeriales</taxon>
        <taxon>Sporocadaceae</taxon>
        <taxon>Pestalotiopsis</taxon>
    </lineage>
</organism>
<dbReference type="SMART" id="SM00906">
    <property type="entry name" value="Fungal_trans"/>
    <property type="match status" value="1"/>
</dbReference>
<keyword evidence="1" id="KW-0862">Zinc</keyword>
<dbReference type="AlphaFoldDB" id="W3XQS7"/>
<evidence type="ECO:0000313" key="8">
    <source>
        <dbReference type="EMBL" id="ETS87867.1"/>
    </source>
</evidence>
<dbReference type="HOGENOM" id="CLU_015361_3_0_1"/>
<keyword evidence="9" id="KW-1185">Reference proteome</keyword>
<evidence type="ECO:0000256" key="5">
    <source>
        <dbReference type="ARBA" id="ARBA00023242"/>
    </source>
</evidence>
<dbReference type="KEGG" id="pfy:PFICI_01695"/>
<dbReference type="PANTHER" id="PTHR47171">
    <property type="entry name" value="FARA-RELATED"/>
    <property type="match status" value="1"/>
</dbReference>
<evidence type="ECO:0000256" key="3">
    <source>
        <dbReference type="ARBA" id="ARBA00023125"/>
    </source>
</evidence>
<dbReference type="InParanoid" id="W3XQS7"/>
<dbReference type="InterPro" id="IPR007219">
    <property type="entry name" value="XnlR_reg_dom"/>
</dbReference>
<name>W3XQS7_PESFW</name>
<dbReference type="GO" id="GO:0000981">
    <property type="term" value="F:DNA-binding transcription factor activity, RNA polymerase II-specific"/>
    <property type="evidence" value="ECO:0007669"/>
    <property type="project" value="InterPro"/>
</dbReference>
<keyword evidence="3" id="KW-0238">DNA-binding</keyword>
<dbReference type="OMA" id="DIWFRIS"/>
<feature type="region of interest" description="Disordered" evidence="6">
    <location>
        <begin position="597"/>
        <end position="620"/>
    </location>
</feature>
<feature type="region of interest" description="Disordered" evidence="6">
    <location>
        <begin position="31"/>
        <end position="157"/>
    </location>
</feature>
<gene>
    <name evidence="8" type="ORF">PFICI_01695</name>
</gene>
<feature type="domain" description="Xylanolytic transcriptional activator regulatory" evidence="7">
    <location>
        <begin position="320"/>
        <end position="388"/>
    </location>
</feature>
<evidence type="ECO:0000313" key="9">
    <source>
        <dbReference type="Proteomes" id="UP000030651"/>
    </source>
</evidence>
<dbReference type="GO" id="GO:0008270">
    <property type="term" value="F:zinc ion binding"/>
    <property type="evidence" value="ECO:0007669"/>
    <property type="project" value="InterPro"/>
</dbReference>
<evidence type="ECO:0000256" key="2">
    <source>
        <dbReference type="ARBA" id="ARBA00023015"/>
    </source>
</evidence>
<dbReference type="eggNOG" id="ENOG502S1X9">
    <property type="taxonomic scope" value="Eukaryota"/>
</dbReference>
<keyword evidence="4" id="KW-0804">Transcription</keyword>
<feature type="compositionally biased region" description="Basic and acidic residues" evidence="6">
    <location>
        <begin position="98"/>
        <end position="107"/>
    </location>
</feature>
<sequence length="666" mass="74396">MVNFTFVPQDNPDGRSRRLRNRTACDRCRMKKRRCYHQRQSTSNSSEAPATVESVRDSPDRPRKRFGNSQPHPGHDWDDSESPSVNTGTSTNLPRGTGTRDRRHTIPDTRPLSPPNRLAQSSSHVAFDANESDASPRFVGDLNPEARLIDGSTPSEEMLGTSPGMVGVWVHAQPHGRPSPLARNIAASTHVSSQSLQQVPDFIRIEDLLALTNLYFADIHPIIPLLNEQEFRTLLTRNSVPVPLLQVVCLLAAKHHAAAPHLRLSPAPEQTLSVRAFCSKLYHLVTSSLSGKTSLKKITLIRVLGLLSLHHEGRDGAEESSSHIAQAIHHAQTLALHLHRPSDEGYEMKRLFWCLWTLDRLNSAIHSRPCLINDIDTAIEPLTPAESGSVAFDIWFRISKMLSTAIGLYRPTNDASIVEVDLEYHGFEQLVEECRGCDLSPSTLATLRIFFLAAAIISHRLKTIQNLPSVTPARLRQQLSSIQIIRYMKDENRINSLHPLPVVVYAASLALSVFYQHLRYSRIALEQEEAHQDFNTACSILQALQRKWSAADAMASLAQKVSTELKKLPSFALLQIEREEPHRNNNQESEHDLQALGPSAVNEHPNSAAAPDQQGGHMAMWRPDGIDLFGGMDDMSWMYLDPQNPVSFDSLPFTDWDAVFAESQEL</sequence>